<dbReference type="InterPro" id="IPR025932">
    <property type="entry name" value="Trypano_VSG_B_N_dom"/>
</dbReference>
<organism evidence="12 13">
    <name type="scientific">Trypanosoma congolense (strain IL3000)</name>
    <dbReference type="NCBI Taxonomy" id="1068625"/>
    <lineage>
        <taxon>Eukaryota</taxon>
        <taxon>Discoba</taxon>
        <taxon>Euglenozoa</taxon>
        <taxon>Kinetoplastea</taxon>
        <taxon>Metakinetoplastina</taxon>
        <taxon>Trypanosomatida</taxon>
        <taxon>Trypanosomatidae</taxon>
        <taxon>Trypanosoma</taxon>
        <taxon>Nannomonas</taxon>
    </lineage>
</organism>
<evidence type="ECO:0000313" key="13">
    <source>
        <dbReference type="Proteomes" id="UP000000702"/>
    </source>
</evidence>
<dbReference type="Proteomes" id="UP000000702">
    <property type="component" value="Unassembled WGS sequence"/>
</dbReference>
<dbReference type="Pfam" id="PF13206">
    <property type="entry name" value="VSG_B"/>
    <property type="match status" value="1"/>
</dbReference>
<evidence type="ECO:0000313" key="12">
    <source>
        <dbReference type="EMBL" id="CCD16594.1"/>
    </source>
</evidence>
<feature type="chain" id="PRO_5003395043" evidence="10">
    <location>
        <begin position="19"/>
        <end position="330"/>
    </location>
</feature>
<feature type="compositionally biased region" description="Basic and acidic residues" evidence="9">
    <location>
        <begin position="249"/>
        <end position="270"/>
    </location>
</feature>
<comment type="subcellular location">
    <subcellularLocation>
        <location evidence="2">Cell membrane</location>
        <topology evidence="2">Lipid-anchor</topology>
        <topology evidence="2">GPI-anchor</topology>
    </subcellularLocation>
</comment>
<keyword evidence="5 10" id="KW-0732">Signal</keyword>
<name>F9WH05_TRYCI</name>
<accession>F9WH05</accession>
<evidence type="ECO:0000256" key="1">
    <source>
        <dbReference type="ARBA" id="ARBA00002523"/>
    </source>
</evidence>
<dbReference type="GO" id="GO:0098552">
    <property type="term" value="C:side of membrane"/>
    <property type="evidence" value="ECO:0007669"/>
    <property type="project" value="UniProtKB-KW"/>
</dbReference>
<keyword evidence="8" id="KW-0449">Lipoprotein</keyword>
<feature type="compositionally biased region" description="Polar residues" evidence="9">
    <location>
        <begin position="287"/>
        <end position="296"/>
    </location>
</feature>
<sequence length="330" mass="36764">MMMMKIWMVMMVFFGVAASAVDKNHNGAQHQALCDLMRIAVGKWGDRGKGLSDTLSKALNRTIFGKEGGGDITELRKQLPNFYEEVLGGNAARSAPCVGRQSGQSAPYDMVCLCTKGHNGWPLSEPGIETLCGQPRTALETGDEGWSDEERNKGQKELNATWRNVVSPCLEGDIGNDLKEALETFKGKLVNKSDEFYPGMYQLGEGKPVRYSACTGYSPLGVCVMYYNGTEKMDHTPWWVDLENALPEEEKFQEEKKKREEEERRKKQDEQQNLELPQTAALRSAPPATNQTDQQHNGLNLTTHFHRLNMTSGTLITPPCIGFLTVAILI</sequence>
<keyword evidence="13" id="KW-1185">Reference proteome</keyword>
<protein>
    <submittedName>
        <fullName evidence="12">Variant surface glycoprotein</fullName>
    </submittedName>
</protein>
<evidence type="ECO:0000256" key="4">
    <source>
        <dbReference type="ARBA" id="ARBA00022622"/>
    </source>
</evidence>
<feature type="region of interest" description="Disordered" evidence="9">
    <location>
        <begin position="249"/>
        <end position="296"/>
    </location>
</feature>
<evidence type="ECO:0000256" key="8">
    <source>
        <dbReference type="ARBA" id="ARBA00023288"/>
    </source>
</evidence>
<evidence type="ECO:0000259" key="11">
    <source>
        <dbReference type="Pfam" id="PF13206"/>
    </source>
</evidence>
<evidence type="ECO:0000256" key="10">
    <source>
        <dbReference type="SAM" id="SignalP"/>
    </source>
</evidence>
<proteinExistence type="predicted"/>
<reference evidence="12 13" key="2">
    <citation type="journal article" date="2012" name="Proc. Natl. Acad. Sci. U.S.A.">
        <title>Antigenic diversity is generated by distinct evolutionary mechanisms in African trypanosome species.</title>
        <authorList>
            <person name="Jackson A.P."/>
            <person name="Berry A."/>
            <person name="Aslett M."/>
            <person name="Allison H.C."/>
            <person name="Burton P."/>
            <person name="Vavrova-Anderson J."/>
            <person name="Brown R."/>
            <person name="Browne H."/>
            <person name="Corton N."/>
            <person name="Hauser H."/>
            <person name="Gamble J."/>
            <person name="Gilderthorp R."/>
            <person name="Marcello L."/>
            <person name="McQuillan J."/>
            <person name="Otto T.D."/>
            <person name="Quail M.A."/>
            <person name="Sanders M.J."/>
            <person name="van Tonder A."/>
            <person name="Ginger M.L."/>
            <person name="Field M.C."/>
            <person name="Barry J.D."/>
            <person name="Hertz-Fowler C."/>
            <person name="Berriman M."/>
        </authorList>
    </citation>
    <scope>NUCLEOTIDE SEQUENCE [LARGE SCALE GENOMIC DNA]</scope>
    <source>
        <strain evidence="12 13">IL3000</strain>
    </source>
</reference>
<dbReference type="EMBL" id="CAEQ01002357">
    <property type="protein sequence ID" value="CCD16594.1"/>
    <property type="molecule type" value="Genomic_DNA"/>
</dbReference>
<keyword evidence="3" id="KW-1003">Cell membrane</keyword>
<evidence type="ECO:0000256" key="9">
    <source>
        <dbReference type="SAM" id="MobiDB-lite"/>
    </source>
</evidence>
<evidence type="ECO:0000256" key="3">
    <source>
        <dbReference type="ARBA" id="ARBA00022475"/>
    </source>
</evidence>
<feature type="domain" description="Trypanosome variant surface glycoprotein B-type N-terminal" evidence="11">
    <location>
        <begin position="52"/>
        <end position="263"/>
    </location>
</feature>
<evidence type="ECO:0000256" key="6">
    <source>
        <dbReference type="ARBA" id="ARBA00023136"/>
    </source>
</evidence>
<dbReference type="VEuPathDB" id="TriTrypDB:TcIL3000_0_15040"/>
<gene>
    <name evidence="12" type="ORF">TCIL3000_0_15040</name>
</gene>
<keyword evidence="6" id="KW-0472">Membrane</keyword>
<evidence type="ECO:0000256" key="2">
    <source>
        <dbReference type="ARBA" id="ARBA00004609"/>
    </source>
</evidence>
<evidence type="ECO:0000256" key="7">
    <source>
        <dbReference type="ARBA" id="ARBA00023180"/>
    </source>
</evidence>
<dbReference type="GO" id="GO:0005886">
    <property type="term" value="C:plasma membrane"/>
    <property type="evidence" value="ECO:0007669"/>
    <property type="project" value="UniProtKB-SubCell"/>
</dbReference>
<comment type="function">
    <text evidence="1">VSG forms a coat on the surface of the parasite. The trypanosome evades the immune response of the host by expressing a series of antigenically distinct VSGs from an estimated 1000 VSG genes.</text>
</comment>
<feature type="signal peptide" evidence="10">
    <location>
        <begin position="1"/>
        <end position="18"/>
    </location>
</feature>
<comment type="caution">
    <text evidence="12">The sequence shown here is derived from an EMBL/GenBank/DDBJ whole genome shotgun (WGS) entry which is preliminary data.</text>
</comment>
<keyword evidence="4" id="KW-0336">GPI-anchor</keyword>
<keyword evidence="7" id="KW-0325">Glycoprotein</keyword>
<evidence type="ECO:0000256" key="5">
    <source>
        <dbReference type="ARBA" id="ARBA00022729"/>
    </source>
</evidence>
<dbReference type="AlphaFoldDB" id="F9WH05"/>
<reference evidence="13" key="1">
    <citation type="submission" date="2011-07" db="EMBL/GenBank/DDBJ databases">
        <title>Divergent evolution of antigenic variation in African trypanosomes.</title>
        <authorList>
            <person name="Jackson A.P."/>
            <person name="Berry A."/>
            <person name="Allison H.C."/>
            <person name="Burton P."/>
            <person name="Anderson J."/>
            <person name="Aslett M."/>
            <person name="Brown R."/>
            <person name="Corton N."/>
            <person name="Harris D."/>
            <person name="Hauser H."/>
            <person name="Gamble J."/>
            <person name="Gilderthorp R."/>
            <person name="McQuillan J."/>
            <person name="Quail M.A."/>
            <person name="Sanders M."/>
            <person name="Van Tonder A."/>
            <person name="Ginger M.L."/>
            <person name="Donelson J.E."/>
            <person name="Field M.C."/>
            <person name="Barry J.D."/>
            <person name="Berriman M."/>
            <person name="Hertz-Fowler C."/>
        </authorList>
    </citation>
    <scope>NUCLEOTIDE SEQUENCE [LARGE SCALE GENOMIC DNA]</scope>
    <source>
        <strain evidence="13">IL3000</strain>
    </source>
</reference>